<dbReference type="PRINTS" id="PR00111">
    <property type="entry name" value="ABHYDROLASE"/>
</dbReference>
<dbReference type="Proteomes" id="UP000078396">
    <property type="component" value="Unassembled WGS sequence"/>
</dbReference>
<feature type="domain" description="AB hydrolase-1" evidence="1">
    <location>
        <begin position="27"/>
        <end position="255"/>
    </location>
</feature>
<sequence length="278" mass="29883">MADHVISTELGRLYVETLGGAAMSQTPVVLWHSLFLDSRSWCGLGDGLSAHRRVIVIDGPSHGRSEPIVRDFTFDGCVAAAEAVLDGLDIDVPVDWVGNAWGGHVGIQMAVRRPERIRSLTTIGTPAHPLRPVERWTKAWPLVNLYRWAGPHPLLLKPLSDALVGPESFAAAPELAQSVMAGFTAADRQAMFRAMRSMMLNRPDMRADMAHITAPTLIVAGRDDSTGWRPEAARAVADEMSDARVVAAAGSGHSSPLLIDQETVLAALGDFLGAPRTC</sequence>
<organism evidence="2 3">
    <name type="scientific">Mycolicibacterium iranicum</name>
    <name type="common">Mycobacterium iranicum</name>
    <dbReference type="NCBI Taxonomy" id="912594"/>
    <lineage>
        <taxon>Bacteria</taxon>
        <taxon>Bacillati</taxon>
        <taxon>Actinomycetota</taxon>
        <taxon>Actinomycetes</taxon>
        <taxon>Mycobacteriales</taxon>
        <taxon>Mycobacteriaceae</taxon>
        <taxon>Mycolicibacterium</taxon>
    </lineage>
</organism>
<dbReference type="PANTHER" id="PTHR43433">
    <property type="entry name" value="HYDROLASE, ALPHA/BETA FOLD FAMILY PROTEIN"/>
    <property type="match status" value="1"/>
</dbReference>
<dbReference type="GO" id="GO:0003824">
    <property type="term" value="F:catalytic activity"/>
    <property type="evidence" value="ECO:0007669"/>
    <property type="project" value="UniProtKB-ARBA"/>
</dbReference>
<evidence type="ECO:0000313" key="2">
    <source>
        <dbReference type="EMBL" id="OAN37262.1"/>
    </source>
</evidence>
<accession>A0A178LUW6</accession>
<dbReference type="InterPro" id="IPR050471">
    <property type="entry name" value="AB_hydrolase"/>
</dbReference>
<dbReference type="EMBL" id="LWCS01000029">
    <property type="protein sequence ID" value="OAN37262.1"/>
    <property type="molecule type" value="Genomic_DNA"/>
</dbReference>
<dbReference type="SUPFAM" id="SSF53474">
    <property type="entry name" value="alpha/beta-Hydrolases"/>
    <property type="match status" value="1"/>
</dbReference>
<protein>
    <recommendedName>
        <fullName evidence="1">AB hydrolase-1 domain-containing protein</fullName>
    </recommendedName>
</protein>
<dbReference type="InterPro" id="IPR029058">
    <property type="entry name" value="AB_hydrolase_fold"/>
</dbReference>
<evidence type="ECO:0000259" key="1">
    <source>
        <dbReference type="Pfam" id="PF00561"/>
    </source>
</evidence>
<comment type="caution">
    <text evidence="2">The sequence shown here is derived from an EMBL/GenBank/DDBJ whole genome shotgun (WGS) entry which is preliminary data.</text>
</comment>
<dbReference type="InterPro" id="IPR000073">
    <property type="entry name" value="AB_hydrolase_1"/>
</dbReference>
<reference evidence="2 3" key="1">
    <citation type="submission" date="2016-04" db="EMBL/GenBank/DDBJ databases">
        <title>Draft Genome Sequences of Staphylococcus capitis Strain H36, S. capitis Strain H65, S. cohnii Strain H62, S. hominis Strain H69, Mycobacterium iranicum Strain H39, Plantibacter sp. Strain H53, Pseudomonas oryzihabitans Strain H72, and Microbacterium sp. Strain H83, isolated from residential settings.</title>
        <authorList>
            <person name="Lymperopoulou D."/>
            <person name="Adams R.I."/>
            <person name="Lindow S."/>
            <person name="Coil D.A."/>
            <person name="Jospin G."/>
            <person name="Eisen J.A."/>
        </authorList>
    </citation>
    <scope>NUCLEOTIDE SEQUENCE [LARGE SCALE GENOMIC DNA]</scope>
    <source>
        <strain evidence="2 3">H39</strain>
    </source>
</reference>
<dbReference type="OrthoDB" id="3396704at2"/>
<gene>
    <name evidence="2" type="ORF">A4X20_23120</name>
</gene>
<dbReference type="Pfam" id="PF00561">
    <property type="entry name" value="Abhydrolase_1"/>
    <property type="match status" value="1"/>
</dbReference>
<proteinExistence type="predicted"/>
<dbReference type="Gene3D" id="3.40.50.1820">
    <property type="entry name" value="alpha/beta hydrolase"/>
    <property type="match status" value="1"/>
</dbReference>
<dbReference type="PANTHER" id="PTHR43433:SF5">
    <property type="entry name" value="AB HYDROLASE-1 DOMAIN-CONTAINING PROTEIN"/>
    <property type="match status" value="1"/>
</dbReference>
<evidence type="ECO:0000313" key="3">
    <source>
        <dbReference type="Proteomes" id="UP000078396"/>
    </source>
</evidence>
<dbReference type="RefSeq" id="WP_110802423.1">
    <property type="nucleotide sequence ID" value="NZ_LWCS01000029.1"/>
</dbReference>
<dbReference type="AlphaFoldDB" id="A0A178LUW6"/>
<name>A0A178LUW6_MYCIR</name>